<accession>A0A2U3K1J5</accession>
<dbReference type="AlphaFoldDB" id="A0A2U3K1J5"/>
<dbReference type="InterPro" id="IPR050445">
    <property type="entry name" value="Bact_polysacc_biosynth/exp"/>
</dbReference>
<dbReference type="GO" id="GO:0004713">
    <property type="term" value="F:protein tyrosine kinase activity"/>
    <property type="evidence" value="ECO:0007669"/>
    <property type="project" value="TreeGrafter"/>
</dbReference>
<organism evidence="1 2">
    <name type="scientific">Candidatus Sulfotelmatobacter kueseliae</name>
    <dbReference type="NCBI Taxonomy" id="2042962"/>
    <lineage>
        <taxon>Bacteria</taxon>
        <taxon>Pseudomonadati</taxon>
        <taxon>Acidobacteriota</taxon>
        <taxon>Terriglobia</taxon>
        <taxon>Terriglobales</taxon>
        <taxon>Candidatus Korobacteraceae</taxon>
        <taxon>Candidatus Sulfotelmatobacter</taxon>
    </lineage>
</organism>
<proteinExistence type="predicted"/>
<dbReference type="GO" id="GO:0005886">
    <property type="term" value="C:plasma membrane"/>
    <property type="evidence" value="ECO:0007669"/>
    <property type="project" value="TreeGrafter"/>
</dbReference>
<sequence length="489" mass="54510">MRDLLAVVFRQWRLALAAFALALAASIAYRLIAPGYESEMRVLLRRGRVDPVVAPTPSQAELIRQGVTEEEVNSEAELLHDDEILRTVVQQTGLASEGSSWFWSLLGDDDAGKRLARAVRRVDRRLTVEPVRKTALITVSYQSSDPEQTAKVLRTLADAYLERHHQVHRASGEFSFFDQQVTQSRHTLETAELQLAEFARDQGVVSASQERDLTLQKLSDADADDRRTQVALAENSERIRALQSKLNLLPERTMTQMRNSDNPELMEKMKARLLELELQRTDLLIAFEPSYRLVKEVEQKIAQTKASIAGEDRAPIRDQTSDLEPNHAWAKSELVKAEVEARALGAHATAEGILLAHYRDTAQQLGDQSIAQDRLLHDLKSAEDRYLLYVDKREEARIGDALDQGGILNVAIAEQPVVPELPKLSELSFGLIGLALAGTVSVSLAFVTDYLSPAFRTPDEVVAFLRAPVLASLPRKKAADAEDFLRGQI</sequence>
<name>A0A2U3K1J5_9BACT</name>
<evidence type="ECO:0000313" key="2">
    <source>
        <dbReference type="Proteomes" id="UP000238701"/>
    </source>
</evidence>
<dbReference type="EMBL" id="OMOD01000021">
    <property type="protein sequence ID" value="SPF33410.1"/>
    <property type="molecule type" value="Genomic_DNA"/>
</dbReference>
<evidence type="ECO:0008006" key="3">
    <source>
        <dbReference type="Google" id="ProtNLM"/>
    </source>
</evidence>
<dbReference type="PANTHER" id="PTHR32309:SF13">
    <property type="entry name" value="FERRIC ENTEROBACTIN TRANSPORT PROTEIN FEPE"/>
    <property type="match status" value="1"/>
</dbReference>
<protein>
    <recommendedName>
        <fullName evidence="3">Lipopolysaccharide biosynthesis</fullName>
    </recommendedName>
</protein>
<evidence type="ECO:0000313" key="1">
    <source>
        <dbReference type="EMBL" id="SPF33410.1"/>
    </source>
</evidence>
<gene>
    <name evidence="1" type="ORF">SBA1_1170004</name>
</gene>
<reference evidence="2" key="1">
    <citation type="submission" date="2018-02" db="EMBL/GenBank/DDBJ databases">
        <authorList>
            <person name="Hausmann B."/>
        </authorList>
    </citation>
    <scope>NUCLEOTIDE SEQUENCE [LARGE SCALE GENOMIC DNA]</scope>
    <source>
        <strain evidence="2">Peat soil MAG SbA1</strain>
    </source>
</reference>
<dbReference type="PANTHER" id="PTHR32309">
    <property type="entry name" value="TYROSINE-PROTEIN KINASE"/>
    <property type="match status" value="1"/>
</dbReference>
<dbReference type="Proteomes" id="UP000238701">
    <property type="component" value="Unassembled WGS sequence"/>
</dbReference>